<evidence type="ECO:0000259" key="5">
    <source>
        <dbReference type="PROSITE" id="PS50279"/>
    </source>
</evidence>
<dbReference type="InterPro" id="IPR002223">
    <property type="entry name" value="Kunitz_BPTI"/>
</dbReference>
<name>A0A0P8ZHS9_DROAN</name>
<dbReference type="InterPro" id="IPR036880">
    <property type="entry name" value="Kunitz_BPTI_sf"/>
</dbReference>
<dbReference type="Gene3D" id="4.10.410.10">
    <property type="entry name" value="Pancreatic trypsin inhibitor Kunitz domain"/>
    <property type="match status" value="1"/>
</dbReference>
<keyword evidence="4" id="KW-0732">Signal</keyword>
<accession>A0A0P8ZHS9</accession>
<gene>
    <name evidence="6" type="primary">Dana\GF27735</name>
    <name evidence="6" type="ORF">GF27735</name>
</gene>
<dbReference type="Pfam" id="PF00014">
    <property type="entry name" value="Kunitz_BPTI"/>
    <property type="match status" value="1"/>
</dbReference>
<dbReference type="GO" id="GO:0004867">
    <property type="term" value="F:serine-type endopeptidase inhibitor activity"/>
    <property type="evidence" value="ECO:0007669"/>
    <property type="project" value="UniProtKB-KW"/>
</dbReference>
<evidence type="ECO:0000313" key="6">
    <source>
        <dbReference type="EMBL" id="KPU74257.1"/>
    </source>
</evidence>
<dbReference type="PROSITE" id="PS50279">
    <property type="entry name" value="BPTI_KUNITZ_2"/>
    <property type="match status" value="1"/>
</dbReference>
<dbReference type="SUPFAM" id="SSF57362">
    <property type="entry name" value="BPTI-like"/>
    <property type="match status" value="1"/>
</dbReference>
<feature type="chain" id="PRO_5006154852" description="BPTI/Kunitz inhibitor domain-containing protein" evidence="4">
    <location>
        <begin position="21"/>
        <end position="80"/>
    </location>
</feature>
<protein>
    <recommendedName>
        <fullName evidence="5">BPTI/Kunitz inhibitor domain-containing protein</fullName>
    </recommendedName>
</protein>
<dbReference type="PROSITE" id="PS00280">
    <property type="entry name" value="BPTI_KUNITZ_1"/>
    <property type="match status" value="1"/>
</dbReference>
<reference evidence="6 7" key="1">
    <citation type="journal article" date="2007" name="Nature">
        <title>Evolution of genes and genomes on the Drosophila phylogeny.</title>
        <authorList>
            <consortium name="Drosophila 12 Genomes Consortium"/>
            <person name="Clark A.G."/>
            <person name="Eisen M.B."/>
            <person name="Smith D.R."/>
            <person name="Bergman C.M."/>
            <person name="Oliver B."/>
            <person name="Markow T.A."/>
            <person name="Kaufman T.C."/>
            <person name="Kellis M."/>
            <person name="Gelbart W."/>
            <person name="Iyer V.N."/>
            <person name="Pollard D.A."/>
            <person name="Sackton T.B."/>
            <person name="Larracuente A.M."/>
            <person name="Singh N.D."/>
            <person name="Abad J.P."/>
            <person name="Abt D.N."/>
            <person name="Adryan B."/>
            <person name="Aguade M."/>
            <person name="Akashi H."/>
            <person name="Anderson W.W."/>
            <person name="Aquadro C.F."/>
            <person name="Ardell D.H."/>
            <person name="Arguello R."/>
            <person name="Artieri C.G."/>
            <person name="Barbash D.A."/>
            <person name="Barker D."/>
            <person name="Barsanti P."/>
            <person name="Batterham P."/>
            <person name="Batzoglou S."/>
            <person name="Begun D."/>
            <person name="Bhutkar A."/>
            <person name="Blanco E."/>
            <person name="Bosak S.A."/>
            <person name="Bradley R.K."/>
            <person name="Brand A.D."/>
            <person name="Brent M.R."/>
            <person name="Brooks A.N."/>
            <person name="Brown R.H."/>
            <person name="Butlin R.K."/>
            <person name="Caggese C."/>
            <person name="Calvi B.R."/>
            <person name="Bernardo de Carvalho A."/>
            <person name="Caspi A."/>
            <person name="Castrezana S."/>
            <person name="Celniker S.E."/>
            <person name="Chang J.L."/>
            <person name="Chapple C."/>
            <person name="Chatterji S."/>
            <person name="Chinwalla A."/>
            <person name="Civetta A."/>
            <person name="Clifton S.W."/>
            <person name="Comeron J.M."/>
            <person name="Costello J.C."/>
            <person name="Coyne J.A."/>
            <person name="Daub J."/>
            <person name="David R.G."/>
            <person name="Delcher A.L."/>
            <person name="Delehaunty K."/>
            <person name="Do C.B."/>
            <person name="Ebling H."/>
            <person name="Edwards K."/>
            <person name="Eickbush T."/>
            <person name="Evans J.D."/>
            <person name="Filipski A."/>
            <person name="Findeiss S."/>
            <person name="Freyhult E."/>
            <person name="Fulton L."/>
            <person name="Fulton R."/>
            <person name="Garcia A.C."/>
            <person name="Gardiner A."/>
            <person name="Garfield D.A."/>
            <person name="Garvin B.E."/>
            <person name="Gibson G."/>
            <person name="Gilbert D."/>
            <person name="Gnerre S."/>
            <person name="Godfrey J."/>
            <person name="Good R."/>
            <person name="Gotea V."/>
            <person name="Gravely B."/>
            <person name="Greenberg A.J."/>
            <person name="Griffiths-Jones S."/>
            <person name="Gross S."/>
            <person name="Guigo R."/>
            <person name="Gustafson E.A."/>
            <person name="Haerty W."/>
            <person name="Hahn M.W."/>
            <person name="Halligan D.L."/>
            <person name="Halpern A.L."/>
            <person name="Halter G.M."/>
            <person name="Han M.V."/>
            <person name="Heger A."/>
            <person name="Hillier L."/>
            <person name="Hinrichs A.S."/>
            <person name="Holmes I."/>
            <person name="Hoskins R.A."/>
            <person name="Hubisz M.J."/>
            <person name="Hultmark D."/>
            <person name="Huntley M.A."/>
            <person name="Jaffe D.B."/>
            <person name="Jagadeeshan S."/>
            <person name="Jeck W.R."/>
            <person name="Johnson J."/>
            <person name="Jones C.D."/>
            <person name="Jordan W.C."/>
            <person name="Karpen G.H."/>
            <person name="Kataoka E."/>
            <person name="Keightley P.D."/>
            <person name="Kheradpour P."/>
            <person name="Kirkness E.F."/>
            <person name="Koerich L.B."/>
            <person name="Kristiansen K."/>
            <person name="Kudrna D."/>
            <person name="Kulathinal R.J."/>
            <person name="Kumar S."/>
            <person name="Kwok R."/>
            <person name="Lander E."/>
            <person name="Langley C.H."/>
            <person name="Lapoint R."/>
            <person name="Lazzaro B.P."/>
            <person name="Lee S.J."/>
            <person name="Levesque L."/>
            <person name="Li R."/>
            <person name="Lin C.F."/>
            <person name="Lin M.F."/>
            <person name="Lindblad-Toh K."/>
            <person name="Llopart A."/>
            <person name="Long M."/>
            <person name="Low L."/>
            <person name="Lozovsky E."/>
            <person name="Lu J."/>
            <person name="Luo M."/>
            <person name="Machado C.A."/>
            <person name="Makalowski W."/>
            <person name="Marzo M."/>
            <person name="Matsuda M."/>
            <person name="Matzkin L."/>
            <person name="McAllister B."/>
            <person name="McBride C.S."/>
            <person name="McKernan B."/>
            <person name="McKernan K."/>
            <person name="Mendez-Lago M."/>
            <person name="Minx P."/>
            <person name="Mollenhauer M.U."/>
            <person name="Montooth K."/>
            <person name="Mount S.M."/>
            <person name="Mu X."/>
            <person name="Myers E."/>
            <person name="Negre B."/>
            <person name="Newfeld S."/>
            <person name="Nielsen R."/>
            <person name="Noor M.A."/>
            <person name="O'Grady P."/>
            <person name="Pachter L."/>
            <person name="Papaceit M."/>
            <person name="Parisi M.J."/>
            <person name="Parisi M."/>
            <person name="Parts L."/>
            <person name="Pedersen J.S."/>
            <person name="Pesole G."/>
            <person name="Phillippy A.M."/>
            <person name="Ponting C.P."/>
            <person name="Pop M."/>
            <person name="Porcelli D."/>
            <person name="Powell J.R."/>
            <person name="Prohaska S."/>
            <person name="Pruitt K."/>
            <person name="Puig M."/>
            <person name="Quesneville H."/>
            <person name="Ram K.R."/>
            <person name="Rand D."/>
            <person name="Rasmussen M.D."/>
            <person name="Reed L.K."/>
            <person name="Reenan R."/>
            <person name="Reily A."/>
            <person name="Remington K.A."/>
            <person name="Rieger T.T."/>
            <person name="Ritchie M.G."/>
            <person name="Robin C."/>
            <person name="Rogers Y.H."/>
            <person name="Rohde C."/>
            <person name="Rozas J."/>
            <person name="Rubenfield M.J."/>
            <person name="Ruiz A."/>
            <person name="Russo S."/>
            <person name="Salzberg S.L."/>
            <person name="Sanchez-Gracia A."/>
            <person name="Saranga D.J."/>
            <person name="Sato H."/>
            <person name="Schaeffer S.W."/>
            <person name="Schatz M.C."/>
            <person name="Schlenke T."/>
            <person name="Schwartz R."/>
            <person name="Segarra C."/>
            <person name="Singh R.S."/>
            <person name="Sirot L."/>
            <person name="Sirota M."/>
            <person name="Sisneros N.B."/>
            <person name="Smith C.D."/>
            <person name="Smith T.F."/>
            <person name="Spieth J."/>
            <person name="Stage D.E."/>
            <person name="Stark A."/>
            <person name="Stephan W."/>
            <person name="Strausberg R.L."/>
            <person name="Strempel S."/>
            <person name="Sturgill D."/>
            <person name="Sutton G."/>
            <person name="Sutton G.G."/>
            <person name="Tao W."/>
            <person name="Teichmann S."/>
            <person name="Tobari Y.N."/>
            <person name="Tomimura Y."/>
            <person name="Tsolas J.M."/>
            <person name="Valente V.L."/>
            <person name="Venter E."/>
            <person name="Venter J.C."/>
            <person name="Vicario S."/>
            <person name="Vieira F.G."/>
            <person name="Vilella A.J."/>
            <person name="Villasante A."/>
            <person name="Walenz B."/>
            <person name="Wang J."/>
            <person name="Wasserman M."/>
            <person name="Watts T."/>
            <person name="Wilson D."/>
            <person name="Wilson R.K."/>
            <person name="Wing R.A."/>
            <person name="Wolfner M.F."/>
            <person name="Wong A."/>
            <person name="Wong G.K."/>
            <person name="Wu C.I."/>
            <person name="Wu G."/>
            <person name="Yamamoto D."/>
            <person name="Yang H.P."/>
            <person name="Yang S.P."/>
            <person name="Yorke J.A."/>
            <person name="Yoshida K."/>
            <person name="Zdobnov E."/>
            <person name="Zhang P."/>
            <person name="Zhang Y."/>
            <person name="Zimin A.V."/>
            <person name="Baldwin J."/>
            <person name="Abdouelleil A."/>
            <person name="Abdulkadir J."/>
            <person name="Abebe A."/>
            <person name="Abera B."/>
            <person name="Abreu J."/>
            <person name="Acer S.C."/>
            <person name="Aftuck L."/>
            <person name="Alexander A."/>
            <person name="An P."/>
            <person name="Anderson E."/>
            <person name="Anderson S."/>
            <person name="Arachi H."/>
            <person name="Azer M."/>
            <person name="Bachantsang P."/>
            <person name="Barry A."/>
            <person name="Bayul T."/>
            <person name="Berlin A."/>
            <person name="Bessette D."/>
            <person name="Bloom T."/>
            <person name="Blye J."/>
            <person name="Boguslavskiy L."/>
            <person name="Bonnet C."/>
            <person name="Boukhgalter B."/>
            <person name="Bourzgui I."/>
            <person name="Brown A."/>
            <person name="Cahill P."/>
            <person name="Channer S."/>
            <person name="Cheshatsang Y."/>
            <person name="Chuda L."/>
            <person name="Citroen M."/>
            <person name="Collymore A."/>
            <person name="Cooke P."/>
            <person name="Costello M."/>
            <person name="D'Aco K."/>
            <person name="Daza R."/>
            <person name="De Haan G."/>
            <person name="DeGray S."/>
            <person name="DeMaso C."/>
            <person name="Dhargay N."/>
            <person name="Dooley K."/>
            <person name="Dooley E."/>
            <person name="Doricent M."/>
            <person name="Dorje P."/>
            <person name="Dorjee K."/>
            <person name="Dupes A."/>
            <person name="Elong R."/>
            <person name="Falk J."/>
            <person name="Farina A."/>
            <person name="Faro S."/>
            <person name="Ferguson D."/>
            <person name="Fisher S."/>
            <person name="Foley C.D."/>
            <person name="Franke A."/>
            <person name="Friedrich D."/>
            <person name="Gadbois L."/>
            <person name="Gearin G."/>
            <person name="Gearin C.R."/>
            <person name="Giannoukos G."/>
            <person name="Goode T."/>
            <person name="Graham J."/>
            <person name="Grandbois E."/>
            <person name="Grewal S."/>
            <person name="Gyaltsen K."/>
            <person name="Hafez N."/>
            <person name="Hagos B."/>
            <person name="Hall J."/>
            <person name="Henson C."/>
            <person name="Hollinger A."/>
            <person name="Honan T."/>
            <person name="Huard M.D."/>
            <person name="Hughes L."/>
            <person name="Hurhula B."/>
            <person name="Husby M.E."/>
            <person name="Kamat A."/>
            <person name="Kanga B."/>
            <person name="Kashin S."/>
            <person name="Khazanovich D."/>
            <person name="Kisner P."/>
            <person name="Lance K."/>
            <person name="Lara M."/>
            <person name="Lee W."/>
            <person name="Lennon N."/>
            <person name="Letendre F."/>
            <person name="LeVine R."/>
            <person name="Lipovsky A."/>
            <person name="Liu X."/>
            <person name="Liu J."/>
            <person name="Liu S."/>
            <person name="Lokyitsang T."/>
            <person name="Lokyitsang Y."/>
            <person name="Lubonja R."/>
            <person name="Lui A."/>
            <person name="MacDonald P."/>
            <person name="Magnisalis V."/>
            <person name="Maru K."/>
            <person name="Matthews C."/>
            <person name="McCusker W."/>
            <person name="McDonough S."/>
            <person name="Mehta T."/>
            <person name="Meldrim J."/>
            <person name="Meneus L."/>
            <person name="Mihai O."/>
            <person name="Mihalev A."/>
            <person name="Mihova T."/>
            <person name="Mittelman R."/>
            <person name="Mlenga V."/>
            <person name="Montmayeur A."/>
            <person name="Mulrain L."/>
            <person name="Navidi A."/>
            <person name="Naylor J."/>
            <person name="Negash T."/>
            <person name="Nguyen T."/>
            <person name="Nguyen N."/>
            <person name="Nicol R."/>
            <person name="Norbu C."/>
            <person name="Norbu N."/>
            <person name="Novod N."/>
            <person name="O'Neill B."/>
            <person name="Osman S."/>
            <person name="Markiewicz E."/>
            <person name="Oyono O.L."/>
            <person name="Patti C."/>
            <person name="Phunkhang P."/>
            <person name="Pierre F."/>
            <person name="Priest M."/>
            <person name="Raghuraman S."/>
            <person name="Rege F."/>
            <person name="Reyes R."/>
            <person name="Rise C."/>
            <person name="Rogov P."/>
            <person name="Ross K."/>
            <person name="Ryan E."/>
            <person name="Settipalli S."/>
            <person name="Shea T."/>
            <person name="Sherpa N."/>
            <person name="Shi L."/>
            <person name="Shih D."/>
            <person name="Sparrow T."/>
            <person name="Spaulding J."/>
            <person name="Stalker J."/>
            <person name="Stange-Thomann N."/>
            <person name="Stavropoulos S."/>
            <person name="Stone C."/>
            <person name="Strader C."/>
            <person name="Tesfaye S."/>
            <person name="Thomson T."/>
            <person name="Thoulutsang Y."/>
            <person name="Thoulutsang D."/>
            <person name="Topham K."/>
            <person name="Topping I."/>
            <person name="Tsamla T."/>
            <person name="Vassiliev H."/>
            <person name="Vo A."/>
            <person name="Wangchuk T."/>
            <person name="Wangdi T."/>
            <person name="Weiand M."/>
            <person name="Wilkinson J."/>
            <person name="Wilson A."/>
            <person name="Yadav S."/>
            <person name="Young G."/>
            <person name="Yu Q."/>
            <person name="Zembek L."/>
            <person name="Zhong D."/>
            <person name="Zimmer A."/>
            <person name="Zwirko Z."/>
            <person name="Jaffe D.B."/>
            <person name="Alvarez P."/>
            <person name="Brockman W."/>
            <person name="Butler J."/>
            <person name="Chin C."/>
            <person name="Gnerre S."/>
            <person name="Grabherr M."/>
            <person name="Kleber M."/>
            <person name="Mauceli E."/>
            <person name="MacCallum I."/>
        </authorList>
    </citation>
    <scope>NUCLEOTIDE SEQUENCE [LARGE SCALE GENOMIC DNA]</scope>
    <source>
        <strain evidence="7">Tucson 14024-0371.13</strain>
    </source>
</reference>
<keyword evidence="3" id="KW-1015">Disulfide bond</keyword>
<dbReference type="InterPro" id="IPR050098">
    <property type="entry name" value="TFPI/VKTCI-like"/>
</dbReference>
<dbReference type="SMART" id="SM00131">
    <property type="entry name" value="KU"/>
    <property type="match status" value="1"/>
</dbReference>
<evidence type="ECO:0000256" key="1">
    <source>
        <dbReference type="ARBA" id="ARBA00022690"/>
    </source>
</evidence>
<feature type="signal peptide" evidence="4">
    <location>
        <begin position="1"/>
        <end position="20"/>
    </location>
</feature>
<dbReference type="CDD" id="cd00109">
    <property type="entry name" value="Kunitz-type"/>
    <property type="match status" value="1"/>
</dbReference>
<dbReference type="Proteomes" id="UP000007801">
    <property type="component" value="Unassembled WGS sequence"/>
</dbReference>
<dbReference type="InParanoid" id="A0A0P8ZHS9"/>
<evidence type="ECO:0000256" key="4">
    <source>
        <dbReference type="SAM" id="SignalP"/>
    </source>
</evidence>
<organism evidence="6 7">
    <name type="scientific">Drosophila ananassae</name>
    <name type="common">Fruit fly</name>
    <dbReference type="NCBI Taxonomy" id="7217"/>
    <lineage>
        <taxon>Eukaryota</taxon>
        <taxon>Metazoa</taxon>
        <taxon>Ecdysozoa</taxon>
        <taxon>Arthropoda</taxon>
        <taxon>Hexapoda</taxon>
        <taxon>Insecta</taxon>
        <taxon>Pterygota</taxon>
        <taxon>Neoptera</taxon>
        <taxon>Endopterygota</taxon>
        <taxon>Diptera</taxon>
        <taxon>Brachycera</taxon>
        <taxon>Muscomorpha</taxon>
        <taxon>Ephydroidea</taxon>
        <taxon>Drosophilidae</taxon>
        <taxon>Drosophila</taxon>
        <taxon>Sophophora</taxon>
    </lineage>
</organism>
<keyword evidence="1" id="KW-0646">Protease inhibitor</keyword>
<feature type="domain" description="BPTI/Kunitz inhibitor" evidence="5">
    <location>
        <begin position="26"/>
        <end position="77"/>
    </location>
</feature>
<proteinExistence type="predicted"/>
<dbReference type="AlphaFoldDB" id="A0A0P8ZHS9"/>
<dbReference type="PANTHER" id="PTHR10083">
    <property type="entry name" value="KUNITZ-TYPE PROTEASE INHIBITOR-RELATED"/>
    <property type="match status" value="1"/>
</dbReference>
<dbReference type="InterPro" id="IPR020901">
    <property type="entry name" value="Prtase_inh_Kunz-CS"/>
</dbReference>
<evidence type="ECO:0000256" key="3">
    <source>
        <dbReference type="ARBA" id="ARBA00023157"/>
    </source>
</evidence>
<evidence type="ECO:0000256" key="2">
    <source>
        <dbReference type="ARBA" id="ARBA00022900"/>
    </source>
</evidence>
<evidence type="ECO:0000313" key="7">
    <source>
        <dbReference type="Proteomes" id="UP000007801"/>
    </source>
</evidence>
<sequence length="80" mass="9024">MIKYIFFTITFLIFASVCHGQGNEKCDSPPSETGLCRGYFPSYTYQSLSNTCEYFVYGGCGATENIFRTIEDCIQTCVKN</sequence>
<dbReference type="EMBL" id="CH902624">
    <property type="protein sequence ID" value="KPU74257.1"/>
    <property type="molecule type" value="Genomic_DNA"/>
</dbReference>
<dbReference type="PANTHER" id="PTHR10083:SF374">
    <property type="entry name" value="BPTI_KUNITZ INHIBITOR DOMAIN-CONTAINING PROTEIN"/>
    <property type="match status" value="1"/>
</dbReference>
<keyword evidence="7" id="KW-1185">Reference proteome</keyword>
<keyword evidence="2" id="KW-0722">Serine protease inhibitor</keyword>
<dbReference type="GO" id="GO:0005615">
    <property type="term" value="C:extracellular space"/>
    <property type="evidence" value="ECO:0007669"/>
    <property type="project" value="TreeGrafter"/>
</dbReference>